<reference evidence="2 3" key="1">
    <citation type="submission" date="2018-06" db="EMBL/GenBank/DDBJ databases">
        <authorList>
            <consortium name="Pathogen Informatics"/>
            <person name="Doyle S."/>
        </authorList>
    </citation>
    <scope>NUCLEOTIDE SEQUENCE [LARGE SCALE GENOMIC DNA]</scope>
    <source>
        <strain evidence="2 3">NCTC11343</strain>
    </source>
</reference>
<keyword evidence="1" id="KW-0472">Membrane</keyword>
<evidence type="ECO:0000256" key="1">
    <source>
        <dbReference type="SAM" id="Phobius"/>
    </source>
</evidence>
<accession>A0A2X2IRW3</accession>
<sequence length="150" mass="16964">MPTSKFHAMIHSKCPKCHIGNVFVGKVYSLHKQHMNDTCPYCGVKYEVEPGYFYAAMYVSYALSVAEIVTVSVAIAILTGSESPWSYLIGLAVTILVFAPFNFRYARLILLHFLTPKISYDPRYELAAEIGEKNNKNFEEDGNDINEIKK</sequence>
<evidence type="ECO:0000313" key="2">
    <source>
        <dbReference type="EMBL" id="SPZ84987.1"/>
    </source>
</evidence>
<gene>
    <name evidence="2" type="ORF">NCTC11343_01543</name>
</gene>
<feature type="transmembrane region" description="Helical" evidence="1">
    <location>
        <begin position="85"/>
        <end position="103"/>
    </location>
</feature>
<evidence type="ECO:0000313" key="3">
    <source>
        <dbReference type="Proteomes" id="UP000251241"/>
    </source>
</evidence>
<organism evidence="2 3">
    <name type="scientific">Sphingobacterium multivorum</name>
    <dbReference type="NCBI Taxonomy" id="28454"/>
    <lineage>
        <taxon>Bacteria</taxon>
        <taxon>Pseudomonadati</taxon>
        <taxon>Bacteroidota</taxon>
        <taxon>Sphingobacteriia</taxon>
        <taxon>Sphingobacteriales</taxon>
        <taxon>Sphingobacteriaceae</taxon>
        <taxon>Sphingobacterium</taxon>
    </lineage>
</organism>
<proteinExistence type="predicted"/>
<dbReference type="EMBL" id="UAUU01000005">
    <property type="protein sequence ID" value="SPZ84987.1"/>
    <property type="molecule type" value="Genomic_DNA"/>
</dbReference>
<evidence type="ECO:0008006" key="4">
    <source>
        <dbReference type="Google" id="ProtNLM"/>
    </source>
</evidence>
<keyword evidence="1" id="KW-1133">Transmembrane helix</keyword>
<protein>
    <recommendedName>
        <fullName evidence="4">DUF983 domain-containing protein</fullName>
    </recommendedName>
</protein>
<feature type="transmembrane region" description="Helical" evidence="1">
    <location>
        <begin position="55"/>
        <end position="79"/>
    </location>
</feature>
<name>A0A2X2IRW3_SPHMU</name>
<dbReference type="AlphaFoldDB" id="A0A2X2IRW3"/>
<dbReference type="Proteomes" id="UP000251241">
    <property type="component" value="Unassembled WGS sequence"/>
</dbReference>
<keyword evidence="1" id="KW-0812">Transmembrane</keyword>